<gene>
    <name evidence="2" type="ORF">TNCT_672781</name>
</gene>
<sequence length="97" mass="10962">MTNCTCNRFYQVRRPDEIFFPLQLLQLEEATPSTTHRGDHHCGGPLRLPGGRKDALREGQAQKRAPQREANALCIEGKALPLRFPLRSYVVALGFTK</sequence>
<accession>A0A8X6LCV8</accession>
<evidence type="ECO:0000313" key="2">
    <source>
        <dbReference type="EMBL" id="GFR05080.1"/>
    </source>
</evidence>
<name>A0A8X6LCV8_TRICU</name>
<dbReference type="EMBL" id="BMAO01025812">
    <property type="protein sequence ID" value="GFR05080.1"/>
    <property type="molecule type" value="Genomic_DNA"/>
</dbReference>
<protein>
    <submittedName>
        <fullName evidence="2">Uncharacterized protein</fullName>
    </submittedName>
</protein>
<dbReference type="OrthoDB" id="6449840at2759"/>
<dbReference type="Proteomes" id="UP000887116">
    <property type="component" value="Unassembled WGS sequence"/>
</dbReference>
<evidence type="ECO:0000256" key="1">
    <source>
        <dbReference type="SAM" id="MobiDB-lite"/>
    </source>
</evidence>
<feature type="compositionally biased region" description="Basic and acidic residues" evidence="1">
    <location>
        <begin position="51"/>
        <end position="61"/>
    </location>
</feature>
<feature type="region of interest" description="Disordered" evidence="1">
    <location>
        <begin position="31"/>
        <end position="66"/>
    </location>
</feature>
<evidence type="ECO:0000313" key="3">
    <source>
        <dbReference type="Proteomes" id="UP000887116"/>
    </source>
</evidence>
<organism evidence="2 3">
    <name type="scientific">Trichonephila clavata</name>
    <name type="common">Joro spider</name>
    <name type="synonym">Nephila clavata</name>
    <dbReference type="NCBI Taxonomy" id="2740835"/>
    <lineage>
        <taxon>Eukaryota</taxon>
        <taxon>Metazoa</taxon>
        <taxon>Ecdysozoa</taxon>
        <taxon>Arthropoda</taxon>
        <taxon>Chelicerata</taxon>
        <taxon>Arachnida</taxon>
        <taxon>Araneae</taxon>
        <taxon>Araneomorphae</taxon>
        <taxon>Entelegynae</taxon>
        <taxon>Araneoidea</taxon>
        <taxon>Nephilidae</taxon>
        <taxon>Trichonephila</taxon>
    </lineage>
</organism>
<comment type="caution">
    <text evidence="2">The sequence shown here is derived from an EMBL/GenBank/DDBJ whole genome shotgun (WGS) entry which is preliminary data.</text>
</comment>
<dbReference type="AlphaFoldDB" id="A0A8X6LCV8"/>
<proteinExistence type="predicted"/>
<keyword evidence="3" id="KW-1185">Reference proteome</keyword>
<reference evidence="2" key="1">
    <citation type="submission" date="2020-07" db="EMBL/GenBank/DDBJ databases">
        <title>Multicomponent nature underlies the extraordinary mechanical properties of spider dragline silk.</title>
        <authorList>
            <person name="Kono N."/>
            <person name="Nakamura H."/>
            <person name="Mori M."/>
            <person name="Yoshida Y."/>
            <person name="Ohtoshi R."/>
            <person name="Malay A.D."/>
            <person name="Moran D.A.P."/>
            <person name="Tomita M."/>
            <person name="Numata K."/>
            <person name="Arakawa K."/>
        </authorList>
    </citation>
    <scope>NUCLEOTIDE SEQUENCE</scope>
</reference>